<feature type="compositionally biased region" description="Basic residues" evidence="1">
    <location>
        <begin position="84"/>
        <end position="94"/>
    </location>
</feature>
<dbReference type="EnsemblMetazoa" id="tetur01g12150.1">
    <property type="protein sequence ID" value="tetur01g12150.1"/>
    <property type="gene ID" value="tetur01g12150"/>
</dbReference>
<keyword evidence="2" id="KW-0732">Signal</keyword>
<dbReference type="Proteomes" id="UP000015104">
    <property type="component" value="Unassembled WGS sequence"/>
</dbReference>
<feature type="chain" id="PRO_5007728932" evidence="2">
    <location>
        <begin position="22"/>
        <end position="338"/>
    </location>
</feature>
<protein>
    <submittedName>
        <fullName evidence="3">Uncharacterized protein</fullName>
    </submittedName>
</protein>
<accession>T1JSY2</accession>
<feature type="region of interest" description="Disordered" evidence="1">
    <location>
        <begin position="123"/>
        <end position="150"/>
    </location>
</feature>
<reference evidence="3" key="2">
    <citation type="submission" date="2015-06" db="UniProtKB">
        <authorList>
            <consortium name="EnsemblMetazoa"/>
        </authorList>
    </citation>
    <scope>IDENTIFICATION</scope>
</reference>
<feature type="region of interest" description="Disordered" evidence="1">
    <location>
        <begin position="84"/>
        <end position="105"/>
    </location>
</feature>
<proteinExistence type="predicted"/>
<evidence type="ECO:0000256" key="2">
    <source>
        <dbReference type="SAM" id="SignalP"/>
    </source>
</evidence>
<keyword evidence="4" id="KW-1185">Reference proteome</keyword>
<evidence type="ECO:0000256" key="1">
    <source>
        <dbReference type="SAM" id="MobiDB-lite"/>
    </source>
</evidence>
<evidence type="ECO:0000313" key="4">
    <source>
        <dbReference type="Proteomes" id="UP000015104"/>
    </source>
</evidence>
<feature type="signal peptide" evidence="2">
    <location>
        <begin position="1"/>
        <end position="21"/>
    </location>
</feature>
<dbReference type="HOGENOM" id="CLU_991515_0_0_1"/>
<reference evidence="4" key="1">
    <citation type="submission" date="2011-08" db="EMBL/GenBank/DDBJ databases">
        <authorList>
            <person name="Rombauts S."/>
        </authorList>
    </citation>
    <scope>NUCLEOTIDE SEQUENCE</scope>
    <source>
        <strain evidence="4">London</strain>
    </source>
</reference>
<dbReference type="EMBL" id="CAEY01000468">
    <property type="status" value="NOT_ANNOTATED_CDS"/>
    <property type="molecule type" value="Genomic_DNA"/>
</dbReference>
<evidence type="ECO:0000313" key="3">
    <source>
        <dbReference type="EnsemblMetazoa" id="tetur01g12150.1"/>
    </source>
</evidence>
<name>T1JSY2_TETUR</name>
<organism evidence="3 4">
    <name type="scientific">Tetranychus urticae</name>
    <name type="common">Two-spotted spider mite</name>
    <dbReference type="NCBI Taxonomy" id="32264"/>
    <lineage>
        <taxon>Eukaryota</taxon>
        <taxon>Metazoa</taxon>
        <taxon>Ecdysozoa</taxon>
        <taxon>Arthropoda</taxon>
        <taxon>Chelicerata</taxon>
        <taxon>Arachnida</taxon>
        <taxon>Acari</taxon>
        <taxon>Acariformes</taxon>
        <taxon>Trombidiformes</taxon>
        <taxon>Prostigmata</taxon>
        <taxon>Eleutherengona</taxon>
        <taxon>Raphignathae</taxon>
        <taxon>Tetranychoidea</taxon>
        <taxon>Tetranychidae</taxon>
        <taxon>Tetranychus</taxon>
    </lineage>
</organism>
<dbReference type="AlphaFoldDB" id="T1JSY2"/>
<sequence length="338" mass="39878">MKHRWMSYTLLVLYYVQVTQEWSWWKGSDDDYFDGGCGGCKKGCGHHFGAQIAPEKNPFLVVAIWIWCASHDDHWGGGCKGHKSHKSHKWSKGHKGWDDDDDDDDHWHKKKKKKSECGWCSRHYHRHHHHGAKKGKKAKKEKHKPKKKKHNHDIIILNDGDHWGHQDHWDHNDHWDNNDHWDHWDHGHKEHGDVWAWVDGDHKKSKKKMKGTMEKFDKDVDNYIHSIQEHIGVDRKDVAVNGDSLETRRINQLTKMKDGEKTKTVKQKKKRKFLGFIPIPSLSSIRMELPMSDALLLRSPLNDDLSETWMYCCFRFDDPIRWSFGLSKTAEGETKIQL</sequence>